<evidence type="ECO:0000259" key="3">
    <source>
        <dbReference type="Pfam" id="PF08392"/>
    </source>
</evidence>
<dbReference type="AlphaFoldDB" id="A0A0L9UZA1"/>
<keyword evidence="1" id="KW-0808">Transferase</keyword>
<feature type="domain" description="FAE" evidence="3">
    <location>
        <begin position="8"/>
        <end position="65"/>
    </location>
</feature>
<dbReference type="InterPro" id="IPR013601">
    <property type="entry name" value="FAE1_typ3_polyketide_synth"/>
</dbReference>
<accession>A0A0L9UZA1</accession>
<evidence type="ECO:0000256" key="1">
    <source>
        <dbReference type="ARBA" id="ARBA00023315"/>
    </source>
</evidence>
<dbReference type="Gramene" id="KOM48190">
    <property type="protein sequence ID" value="KOM48190"/>
    <property type="gene ID" value="LR48_Vigan07g189400"/>
</dbReference>
<name>A0A0L9UZA1_PHAAN</name>
<organism evidence="4 5">
    <name type="scientific">Phaseolus angularis</name>
    <name type="common">Azuki bean</name>
    <name type="synonym">Vigna angularis</name>
    <dbReference type="NCBI Taxonomy" id="3914"/>
    <lineage>
        <taxon>Eukaryota</taxon>
        <taxon>Viridiplantae</taxon>
        <taxon>Streptophyta</taxon>
        <taxon>Embryophyta</taxon>
        <taxon>Tracheophyta</taxon>
        <taxon>Spermatophyta</taxon>
        <taxon>Magnoliopsida</taxon>
        <taxon>eudicotyledons</taxon>
        <taxon>Gunneridae</taxon>
        <taxon>Pentapetalae</taxon>
        <taxon>rosids</taxon>
        <taxon>fabids</taxon>
        <taxon>Fabales</taxon>
        <taxon>Fabaceae</taxon>
        <taxon>Papilionoideae</taxon>
        <taxon>50 kb inversion clade</taxon>
        <taxon>NPAAA clade</taxon>
        <taxon>indigoferoid/millettioid clade</taxon>
        <taxon>Phaseoleae</taxon>
        <taxon>Vigna</taxon>
    </lineage>
</organism>
<dbReference type="GO" id="GO:0016020">
    <property type="term" value="C:membrane"/>
    <property type="evidence" value="ECO:0007669"/>
    <property type="project" value="InterPro"/>
</dbReference>
<keyword evidence="1" id="KW-0012">Acyltransferase</keyword>
<dbReference type="Proteomes" id="UP000053144">
    <property type="component" value="Chromosome 7"/>
</dbReference>
<evidence type="ECO:0000313" key="4">
    <source>
        <dbReference type="EMBL" id="KOM48190.1"/>
    </source>
</evidence>
<dbReference type="GO" id="GO:0009922">
    <property type="term" value="F:fatty acid elongase activity"/>
    <property type="evidence" value="ECO:0007669"/>
    <property type="project" value="UniProtKB-EC"/>
</dbReference>
<dbReference type="SUPFAM" id="SSF53901">
    <property type="entry name" value="Thiolase-like"/>
    <property type="match status" value="1"/>
</dbReference>
<evidence type="ECO:0000256" key="2">
    <source>
        <dbReference type="ARBA" id="ARBA00047375"/>
    </source>
</evidence>
<dbReference type="STRING" id="3914.A0A0L9UZA1"/>
<dbReference type="EMBL" id="CM003377">
    <property type="protein sequence ID" value="KOM48190.1"/>
    <property type="molecule type" value="Genomic_DNA"/>
</dbReference>
<proteinExistence type="predicted"/>
<sequence length="99" mass="11103">MGDMGCSAQLIVNDYQLRSDIMSYNLGGMRYSPKLIFVDLDKDLLKANPNSYVLVLSTKNITLNCSHLNLFNLWNAYIAPRVHYSMRNASVALTLAIST</sequence>
<dbReference type="InterPro" id="IPR012392">
    <property type="entry name" value="3-ktacl-CoA_syn"/>
</dbReference>
<dbReference type="PANTHER" id="PTHR31561">
    <property type="entry name" value="3-KETOACYL-COA SYNTHASE"/>
    <property type="match status" value="1"/>
</dbReference>
<dbReference type="InterPro" id="IPR016039">
    <property type="entry name" value="Thiolase-like"/>
</dbReference>
<dbReference type="Pfam" id="PF08392">
    <property type="entry name" value="FAE1_CUT1_RppA"/>
    <property type="match status" value="1"/>
</dbReference>
<dbReference type="Gene3D" id="3.40.47.10">
    <property type="match status" value="1"/>
</dbReference>
<comment type="catalytic activity">
    <reaction evidence="2">
        <text>a very-long-chain acyl-CoA + malonyl-CoA + H(+) = a very-long-chain 3-oxoacyl-CoA + CO2 + CoA</text>
        <dbReference type="Rhea" id="RHEA:32727"/>
        <dbReference type="ChEBI" id="CHEBI:15378"/>
        <dbReference type="ChEBI" id="CHEBI:16526"/>
        <dbReference type="ChEBI" id="CHEBI:57287"/>
        <dbReference type="ChEBI" id="CHEBI:57384"/>
        <dbReference type="ChEBI" id="CHEBI:90725"/>
        <dbReference type="ChEBI" id="CHEBI:90736"/>
        <dbReference type="EC" id="2.3.1.199"/>
    </reaction>
</comment>
<dbReference type="GO" id="GO:0006633">
    <property type="term" value="P:fatty acid biosynthetic process"/>
    <property type="evidence" value="ECO:0007669"/>
    <property type="project" value="InterPro"/>
</dbReference>
<reference evidence="5" key="1">
    <citation type="journal article" date="2015" name="Proc. Natl. Acad. Sci. U.S.A.">
        <title>Genome sequencing of adzuki bean (Vigna angularis) provides insight into high starch and low fat accumulation and domestication.</title>
        <authorList>
            <person name="Yang K."/>
            <person name="Tian Z."/>
            <person name="Chen C."/>
            <person name="Luo L."/>
            <person name="Zhao B."/>
            <person name="Wang Z."/>
            <person name="Yu L."/>
            <person name="Li Y."/>
            <person name="Sun Y."/>
            <person name="Li W."/>
            <person name="Chen Y."/>
            <person name="Li Y."/>
            <person name="Zhang Y."/>
            <person name="Ai D."/>
            <person name="Zhao J."/>
            <person name="Shang C."/>
            <person name="Ma Y."/>
            <person name="Wu B."/>
            <person name="Wang M."/>
            <person name="Gao L."/>
            <person name="Sun D."/>
            <person name="Zhang P."/>
            <person name="Guo F."/>
            <person name="Wang W."/>
            <person name="Li Y."/>
            <person name="Wang J."/>
            <person name="Varshney R.K."/>
            <person name="Wang J."/>
            <person name="Ling H.Q."/>
            <person name="Wan P."/>
        </authorList>
    </citation>
    <scope>NUCLEOTIDE SEQUENCE</scope>
    <source>
        <strain evidence="5">cv. Jingnong 6</strain>
    </source>
</reference>
<protein>
    <recommendedName>
        <fullName evidence="3">FAE domain-containing protein</fullName>
    </recommendedName>
</protein>
<gene>
    <name evidence="4" type="ORF">LR48_Vigan07g189400</name>
</gene>
<evidence type="ECO:0000313" key="5">
    <source>
        <dbReference type="Proteomes" id="UP000053144"/>
    </source>
</evidence>